<dbReference type="InterPro" id="IPR005135">
    <property type="entry name" value="Endo/exonuclease/phosphatase"/>
</dbReference>
<comment type="caution">
    <text evidence="10">The sequence shown here is derived from an EMBL/GenBank/DDBJ whole genome shotgun (WGS) entry which is preliminary data.</text>
</comment>
<keyword evidence="7" id="KW-0460">Magnesium</keyword>
<evidence type="ECO:0000313" key="11">
    <source>
        <dbReference type="Proteomes" id="UP000295151"/>
    </source>
</evidence>
<dbReference type="PANTHER" id="PTHR15822:SF4">
    <property type="entry name" value="TYROSYL-DNA PHOSPHODIESTERASE 2"/>
    <property type="match status" value="1"/>
</dbReference>
<evidence type="ECO:0000256" key="5">
    <source>
        <dbReference type="ARBA" id="ARBA00022763"/>
    </source>
</evidence>
<gene>
    <name evidence="10" type="ORF">EV138_6905</name>
</gene>
<evidence type="ECO:0000256" key="6">
    <source>
        <dbReference type="ARBA" id="ARBA00022801"/>
    </source>
</evidence>
<feature type="domain" description="Endonuclease/exonuclease/phosphatase" evidence="9">
    <location>
        <begin position="10"/>
        <end position="264"/>
    </location>
</feature>
<evidence type="ECO:0000256" key="1">
    <source>
        <dbReference type="ARBA" id="ARBA00001936"/>
    </source>
</evidence>
<keyword evidence="10" id="KW-0255">Endonuclease</keyword>
<sequence>MSSIETLRIATLNMFGLRENWAARRKLIAEGFAEFSPDLVALQETATNGSVDQAREVLGDGYQFVHHTEREADGQGISVASRWPVTAVHEVELPSGPRPAGFVCSALVTEIEAPDPVGRLLFVNHLPDWQLTHEAERERQTVAVARAIEDLVGTARRHVIVAGDLDATPDAASIRFWTGKQSLEGFSVCYRDAWAATHANEPGHTFTPENTLTTTAEVGDWELELGRRIDYIFIRCSEYGPTLDVARCRRLFDQPRGGTWPSDHFGVGAELAAVTPSGRPVP</sequence>
<keyword evidence="5" id="KW-0227">DNA damage</keyword>
<protein>
    <submittedName>
        <fullName evidence="10">Endonuclease/exonuclease/phosphatase family metal-dependent hydrolase</fullName>
    </submittedName>
</protein>
<keyword evidence="11" id="KW-1185">Reference proteome</keyword>
<keyword evidence="8" id="KW-0234">DNA repair</keyword>
<dbReference type="Gene3D" id="3.60.10.10">
    <property type="entry name" value="Endonuclease/exonuclease/phosphatase"/>
    <property type="match status" value="1"/>
</dbReference>
<dbReference type="SUPFAM" id="SSF56219">
    <property type="entry name" value="DNase I-like"/>
    <property type="match status" value="1"/>
</dbReference>
<dbReference type="AlphaFoldDB" id="A0A4R7SYM4"/>
<evidence type="ECO:0000256" key="7">
    <source>
        <dbReference type="ARBA" id="ARBA00022842"/>
    </source>
</evidence>
<dbReference type="InterPro" id="IPR036691">
    <property type="entry name" value="Endo/exonu/phosph_ase_sf"/>
</dbReference>
<evidence type="ECO:0000256" key="3">
    <source>
        <dbReference type="ARBA" id="ARBA00022722"/>
    </source>
</evidence>
<dbReference type="GO" id="GO:0003697">
    <property type="term" value="F:single-stranded DNA binding"/>
    <property type="evidence" value="ECO:0007669"/>
    <property type="project" value="TreeGrafter"/>
</dbReference>
<keyword evidence="3" id="KW-0540">Nuclease</keyword>
<dbReference type="GO" id="GO:0004519">
    <property type="term" value="F:endonuclease activity"/>
    <property type="evidence" value="ECO:0007669"/>
    <property type="project" value="UniProtKB-KW"/>
</dbReference>
<dbReference type="GO" id="GO:0070260">
    <property type="term" value="F:5'-tyrosyl-DNA phosphodiesterase activity"/>
    <property type="evidence" value="ECO:0007669"/>
    <property type="project" value="TreeGrafter"/>
</dbReference>
<dbReference type="PANTHER" id="PTHR15822">
    <property type="entry name" value="TRAF AND TNF RECEPTOR-ASSOCIATED PROTEIN"/>
    <property type="match status" value="1"/>
</dbReference>
<comment type="cofactor">
    <cofactor evidence="1">
        <name>Mn(2+)</name>
        <dbReference type="ChEBI" id="CHEBI:29035"/>
    </cofactor>
</comment>
<evidence type="ECO:0000313" key="10">
    <source>
        <dbReference type="EMBL" id="TDU84434.1"/>
    </source>
</evidence>
<dbReference type="Proteomes" id="UP000295151">
    <property type="component" value="Unassembled WGS sequence"/>
</dbReference>
<dbReference type="OrthoDB" id="9787701at2"/>
<keyword evidence="6 10" id="KW-0378">Hydrolase</keyword>
<dbReference type="GO" id="GO:0005737">
    <property type="term" value="C:cytoplasm"/>
    <property type="evidence" value="ECO:0007669"/>
    <property type="project" value="TreeGrafter"/>
</dbReference>
<dbReference type="GO" id="GO:0046872">
    <property type="term" value="F:metal ion binding"/>
    <property type="evidence" value="ECO:0007669"/>
    <property type="project" value="UniProtKB-KW"/>
</dbReference>
<dbReference type="EMBL" id="SOCE01000002">
    <property type="protein sequence ID" value="TDU84434.1"/>
    <property type="molecule type" value="Genomic_DNA"/>
</dbReference>
<organism evidence="10 11">
    <name type="scientific">Kribbella voronezhensis</name>
    <dbReference type="NCBI Taxonomy" id="2512212"/>
    <lineage>
        <taxon>Bacteria</taxon>
        <taxon>Bacillati</taxon>
        <taxon>Actinomycetota</taxon>
        <taxon>Actinomycetes</taxon>
        <taxon>Propionibacteriales</taxon>
        <taxon>Kribbellaceae</taxon>
        <taxon>Kribbella</taxon>
    </lineage>
</organism>
<keyword evidence="10" id="KW-0269">Exonuclease</keyword>
<evidence type="ECO:0000256" key="2">
    <source>
        <dbReference type="ARBA" id="ARBA00001946"/>
    </source>
</evidence>
<proteinExistence type="predicted"/>
<dbReference type="Pfam" id="PF03372">
    <property type="entry name" value="Exo_endo_phos"/>
    <property type="match status" value="1"/>
</dbReference>
<dbReference type="InterPro" id="IPR051547">
    <property type="entry name" value="TDP2-like"/>
</dbReference>
<accession>A0A4R7SYM4</accession>
<reference evidence="10 11" key="1">
    <citation type="submission" date="2019-03" db="EMBL/GenBank/DDBJ databases">
        <title>Genomic Encyclopedia of Type Strains, Phase III (KMG-III): the genomes of soil and plant-associated and newly described type strains.</title>
        <authorList>
            <person name="Whitman W."/>
        </authorList>
    </citation>
    <scope>NUCLEOTIDE SEQUENCE [LARGE SCALE GENOMIC DNA]</scope>
    <source>
        <strain evidence="10 11">VKM Ac-2575</strain>
    </source>
</reference>
<evidence type="ECO:0000259" key="9">
    <source>
        <dbReference type="Pfam" id="PF03372"/>
    </source>
</evidence>
<evidence type="ECO:0000256" key="8">
    <source>
        <dbReference type="ARBA" id="ARBA00023204"/>
    </source>
</evidence>
<comment type="cofactor">
    <cofactor evidence="2">
        <name>Mg(2+)</name>
        <dbReference type="ChEBI" id="CHEBI:18420"/>
    </cofactor>
</comment>
<name>A0A4R7SYM4_9ACTN</name>
<dbReference type="GO" id="GO:0004527">
    <property type="term" value="F:exonuclease activity"/>
    <property type="evidence" value="ECO:0007669"/>
    <property type="project" value="UniProtKB-KW"/>
</dbReference>
<evidence type="ECO:0000256" key="4">
    <source>
        <dbReference type="ARBA" id="ARBA00022723"/>
    </source>
</evidence>
<keyword evidence="4" id="KW-0479">Metal-binding</keyword>
<dbReference type="RefSeq" id="WP_133984220.1">
    <property type="nucleotide sequence ID" value="NZ_SOCE01000002.1"/>
</dbReference>
<dbReference type="GO" id="GO:0006302">
    <property type="term" value="P:double-strand break repair"/>
    <property type="evidence" value="ECO:0007669"/>
    <property type="project" value="TreeGrafter"/>
</dbReference>